<dbReference type="OrthoDB" id="263283at2759"/>
<evidence type="ECO:0000313" key="14">
    <source>
        <dbReference type="Proteomes" id="UP000094385"/>
    </source>
</evidence>
<keyword evidence="4" id="KW-0489">Methyltransferase</keyword>
<evidence type="ECO:0000313" key="13">
    <source>
        <dbReference type="EMBL" id="ODQ71948.1"/>
    </source>
</evidence>
<evidence type="ECO:0000256" key="2">
    <source>
        <dbReference type="ARBA" id="ARBA00008569"/>
    </source>
</evidence>
<protein>
    <recommendedName>
        <fullName evidence="11">tRNA wybutosine-synthesizing protein 3</fullName>
        <ecNumber evidence="3">2.1.1.282</ecNumber>
    </recommendedName>
    <alternativeName>
        <fullName evidence="8">tRNA(Phe) 7-((3-amino-3-carboxypropyl)-4-demethylwyosine(37)-N(4))-methyltransferase</fullName>
    </alternativeName>
</protein>
<evidence type="ECO:0000256" key="3">
    <source>
        <dbReference type="ARBA" id="ARBA00012750"/>
    </source>
</evidence>
<dbReference type="FunFam" id="3.30.1960.10:FF:000003">
    <property type="entry name" value="tRNA methyltransferase"/>
    <property type="match status" value="1"/>
</dbReference>
<dbReference type="InterPro" id="IPR003827">
    <property type="entry name" value="tRNA_yW-synthesising"/>
</dbReference>
<keyword evidence="6" id="KW-0949">S-adenosyl-L-methionine</keyword>
<name>A0A1E3Q313_LIPST</name>
<dbReference type="EC" id="2.1.1.282" evidence="3"/>
<organism evidence="13 14">
    <name type="scientific">Lipomyces starkeyi NRRL Y-11557</name>
    <dbReference type="NCBI Taxonomy" id="675824"/>
    <lineage>
        <taxon>Eukaryota</taxon>
        <taxon>Fungi</taxon>
        <taxon>Dikarya</taxon>
        <taxon>Ascomycota</taxon>
        <taxon>Saccharomycotina</taxon>
        <taxon>Lipomycetes</taxon>
        <taxon>Lipomycetales</taxon>
        <taxon>Lipomycetaceae</taxon>
        <taxon>Lipomyces</taxon>
    </lineage>
</organism>
<evidence type="ECO:0000259" key="12">
    <source>
        <dbReference type="Pfam" id="PF02676"/>
    </source>
</evidence>
<dbReference type="PANTHER" id="PTHR48418:SF1">
    <property type="entry name" value="TRNA WYBUTOSINE-SYNTHESIZING PROTEIN 3"/>
    <property type="match status" value="1"/>
</dbReference>
<reference evidence="13 14" key="1">
    <citation type="journal article" date="2016" name="Proc. Natl. Acad. Sci. U.S.A.">
        <title>Comparative genomics of biotechnologically important yeasts.</title>
        <authorList>
            <person name="Riley R."/>
            <person name="Haridas S."/>
            <person name="Wolfe K.H."/>
            <person name="Lopes M.R."/>
            <person name="Hittinger C.T."/>
            <person name="Goeker M."/>
            <person name="Salamov A.A."/>
            <person name="Wisecaver J.H."/>
            <person name="Long T.M."/>
            <person name="Calvey C.H."/>
            <person name="Aerts A.L."/>
            <person name="Barry K.W."/>
            <person name="Choi C."/>
            <person name="Clum A."/>
            <person name="Coughlan A.Y."/>
            <person name="Deshpande S."/>
            <person name="Douglass A.P."/>
            <person name="Hanson S.J."/>
            <person name="Klenk H.-P."/>
            <person name="LaButti K.M."/>
            <person name="Lapidus A."/>
            <person name="Lindquist E.A."/>
            <person name="Lipzen A.M."/>
            <person name="Meier-Kolthoff J.P."/>
            <person name="Ohm R.A."/>
            <person name="Otillar R.P."/>
            <person name="Pangilinan J.L."/>
            <person name="Peng Y."/>
            <person name="Rokas A."/>
            <person name="Rosa C.A."/>
            <person name="Scheuner C."/>
            <person name="Sibirny A.A."/>
            <person name="Slot J.C."/>
            <person name="Stielow J.B."/>
            <person name="Sun H."/>
            <person name="Kurtzman C.P."/>
            <person name="Blackwell M."/>
            <person name="Grigoriev I.V."/>
            <person name="Jeffries T.W."/>
        </authorList>
    </citation>
    <scope>NUCLEOTIDE SEQUENCE [LARGE SCALE GENOMIC DNA]</scope>
    <source>
        <strain evidence="13 14">NRRL Y-11557</strain>
    </source>
</reference>
<evidence type="ECO:0000256" key="7">
    <source>
        <dbReference type="ARBA" id="ARBA00022694"/>
    </source>
</evidence>
<evidence type="ECO:0000256" key="11">
    <source>
        <dbReference type="ARBA" id="ARBA00069229"/>
    </source>
</evidence>
<accession>A0A1E3Q313</accession>
<evidence type="ECO:0000256" key="1">
    <source>
        <dbReference type="ARBA" id="ARBA00004797"/>
    </source>
</evidence>
<dbReference type="GO" id="GO:0032259">
    <property type="term" value="P:methylation"/>
    <property type="evidence" value="ECO:0007669"/>
    <property type="project" value="UniProtKB-KW"/>
</dbReference>
<gene>
    <name evidence="13" type="ORF">LIPSTDRAFT_4314</name>
</gene>
<dbReference type="Pfam" id="PF02676">
    <property type="entry name" value="TYW3"/>
    <property type="match status" value="1"/>
</dbReference>
<evidence type="ECO:0000256" key="8">
    <source>
        <dbReference type="ARBA" id="ARBA00030554"/>
    </source>
</evidence>
<dbReference type="EMBL" id="KV454296">
    <property type="protein sequence ID" value="ODQ71948.1"/>
    <property type="molecule type" value="Genomic_DNA"/>
</dbReference>
<evidence type="ECO:0000256" key="6">
    <source>
        <dbReference type="ARBA" id="ARBA00022691"/>
    </source>
</evidence>
<dbReference type="SUPFAM" id="SSF111278">
    <property type="entry name" value="SSo0622-like"/>
    <property type="match status" value="1"/>
</dbReference>
<evidence type="ECO:0000256" key="10">
    <source>
        <dbReference type="ARBA" id="ARBA00058049"/>
    </source>
</evidence>
<evidence type="ECO:0000256" key="5">
    <source>
        <dbReference type="ARBA" id="ARBA00022679"/>
    </source>
</evidence>
<keyword evidence="7" id="KW-0819">tRNA processing</keyword>
<sequence>MPPVVGPPATFTAKKAHILKELTSPLRDSSPKGGPDVQILPLLNLINSHPLLVTTSSCAGRVAIYAEGIRTAKSARLVDGEGGDATIDARGGSVGGKGGGGRWIYVSHDEPIGTIETGSWSDLLFDSIHITTEDSVNNDDLCSRRYVHFKFEPMILHVLCANSEIANKLLGIALAAGFRESGYNGNILAIRCSLRIDAPVGYLSTSGDSVVPLVDDNYLKTLMQMSIERFIENRRRTVRFFEGVKKSFNLGDVEERLETKEERRIRKREEGLRKQRDILGKTVETRIETVENSIEPESA</sequence>
<dbReference type="Gene3D" id="3.30.1960.10">
    <property type="entry name" value="tRNA wybutosine-synthesizing-like"/>
    <property type="match status" value="1"/>
</dbReference>
<comment type="pathway">
    <text evidence="1">tRNA modification; wybutosine-tRNA(Phe) biosynthesis.</text>
</comment>
<proteinExistence type="inferred from homology"/>
<dbReference type="AlphaFoldDB" id="A0A1E3Q313"/>
<dbReference type="InterPro" id="IPR036602">
    <property type="entry name" value="tRNA_yW-synthesising-like_sf"/>
</dbReference>
<comment type="catalytic activity">
    <reaction evidence="9">
        <text>4-demethyl-7-[(3S)-3-amino-3-carboxypropyl]wyosine(37) in tRNA(Phe) + S-adenosyl-L-methionine = 7-[(3S)-3-amino-3-carboxypropyl]wyosine(37) in tRNA(Phe) + S-adenosyl-L-homocysteine + H(+)</text>
        <dbReference type="Rhea" id="RHEA:36635"/>
        <dbReference type="Rhea" id="RHEA-COMP:10378"/>
        <dbReference type="Rhea" id="RHEA-COMP:10379"/>
        <dbReference type="ChEBI" id="CHEBI:15378"/>
        <dbReference type="ChEBI" id="CHEBI:57856"/>
        <dbReference type="ChEBI" id="CHEBI:59789"/>
        <dbReference type="ChEBI" id="CHEBI:73543"/>
        <dbReference type="ChEBI" id="CHEBI:73550"/>
        <dbReference type="EC" id="2.1.1.282"/>
    </reaction>
</comment>
<evidence type="ECO:0000256" key="4">
    <source>
        <dbReference type="ARBA" id="ARBA00022603"/>
    </source>
</evidence>
<comment type="similarity">
    <text evidence="2">Belongs to the TYW3 family.</text>
</comment>
<feature type="domain" description="tRNA wybutosine-synthesizing protein" evidence="12">
    <location>
        <begin position="14"/>
        <end position="245"/>
    </location>
</feature>
<keyword evidence="14" id="KW-1185">Reference proteome</keyword>
<comment type="function">
    <text evidence="10">S-adenosyl-L-methionine-dependent methyltransferase that acts as a component of the wybutosine biosynthesis pathway. Wybutosine is a hyper modified guanosine with a tricyclic base found at the 3'-position adjacent to the anticodon of eukaryotic phenylalanine tRNA. Probably methylates N-4 position of wybutosine-86 to produce wybutosine-72.</text>
</comment>
<dbReference type="STRING" id="675824.A0A1E3Q313"/>
<evidence type="ECO:0000256" key="9">
    <source>
        <dbReference type="ARBA" id="ARBA00049202"/>
    </source>
</evidence>
<dbReference type="GO" id="GO:0008168">
    <property type="term" value="F:methyltransferase activity"/>
    <property type="evidence" value="ECO:0007669"/>
    <property type="project" value="UniProtKB-KW"/>
</dbReference>
<keyword evidence="5" id="KW-0808">Transferase</keyword>
<dbReference type="Proteomes" id="UP000094385">
    <property type="component" value="Unassembled WGS sequence"/>
</dbReference>
<dbReference type="PANTHER" id="PTHR48418">
    <property type="entry name" value="TRNA WYBUTOSINE-SYNTHESIZING PROTEIN 3"/>
    <property type="match status" value="1"/>
</dbReference>
<dbReference type="GO" id="GO:0008033">
    <property type="term" value="P:tRNA processing"/>
    <property type="evidence" value="ECO:0007669"/>
    <property type="project" value="UniProtKB-KW"/>
</dbReference>